<keyword evidence="4" id="KW-0378">Hydrolase</keyword>
<dbReference type="Proteomes" id="UP001283366">
    <property type="component" value="Unassembled WGS sequence"/>
</dbReference>
<keyword evidence="4" id="KW-0645">Protease</keyword>
<organism evidence="4 5">
    <name type="scientific">Vibrio mangrovi</name>
    <dbReference type="NCBI Taxonomy" id="474394"/>
    <lineage>
        <taxon>Bacteria</taxon>
        <taxon>Pseudomonadati</taxon>
        <taxon>Pseudomonadota</taxon>
        <taxon>Gammaproteobacteria</taxon>
        <taxon>Vibrionales</taxon>
        <taxon>Vibrionaceae</taxon>
        <taxon>Vibrio</taxon>
    </lineage>
</organism>
<evidence type="ECO:0000313" key="4">
    <source>
        <dbReference type="EMBL" id="SMS00969.1"/>
    </source>
</evidence>
<gene>
    <name evidence="4" type="primary">ibpA_3</name>
    <name evidence="3" type="ORF">SBX37_17620</name>
    <name evidence="4" type="ORF">VIM7927_02245</name>
</gene>
<evidence type="ECO:0000313" key="5">
    <source>
        <dbReference type="Proteomes" id="UP000196125"/>
    </source>
</evidence>
<dbReference type="RefSeq" id="WP_087481013.1">
    <property type="nucleotide sequence ID" value="NZ_AP024884.1"/>
</dbReference>
<evidence type="ECO:0000256" key="1">
    <source>
        <dbReference type="SAM" id="SignalP"/>
    </source>
</evidence>
<evidence type="ECO:0000313" key="3">
    <source>
        <dbReference type="EMBL" id="MDW6004678.1"/>
    </source>
</evidence>
<keyword evidence="1" id="KW-0732">Signal</keyword>
<feature type="domain" description="Filamentous haemagglutinin FhaB/tRNA nuclease CdiA-like TPS" evidence="2">
    <location>
        <begin position="34"/>
        <end position="224"/>
    </location>
</feature>
<dbReference type="GO" id="GO:0016740">
    <property type="term" value="F:transferase activity"/>
    <property type="evidence" value="ECO:0007669"/>
    <property type="project" value="UniProtKB-KW"/>
</dbReference>
<dbReference type="EMBL" id="JAWRCO010000002">
    <property type="protein sequence ID" value="MDW6004678.1"/>
    <property type="molecule type" value="Genomic_DNA"/>
</dbReference>
<protein>
    <submittedName>
        <fullName evidence="4">Adenosine monophosphate-protein transferase and cysteine protease IbpA</fullName>
    </submittedName>
    <submittedName>
        <fullName evidence="3">Filamentous hemagglutinin N-terminal domain-containing protein</fullName>
    </submittedName>
</protein>
<keyword evidence="6" id="KW-1185">Reference proteome</keyword>
<dbReference type="InterPro" id="IPR012334">
    <property type="entry name" value="Pectin_lyas_fold"/>
</dbReference>
<dbReference type="GO" id="GO:0006508">
    <property type="term" value="P:proteolysis"/>
    <property type="evidence" value="ECO:0007669"/>
    <property type="project" value="UniProtKB-KW"/>
</dbReference>
<dbReference type="InterPro" id="IPR011050">
    <property type="entry name" value="Pectin_lyase_fold/virulence"/>
</dbReference>
<feature type="chain" id="PRO_5012486861" evidence="1">
    <location>
        <begin position="25"/>
        <end position="751"/>
    </location>
</feature>
<reference evidence="4 5" key="1">
    <citation type="submission" date="2017-05" db="EMBL/GenBank/DDBJ databases">
        <authorList>
            <person name="Song R."/>
            <person name="Chenine A.L."/>
            <person name="Ruprecht R.M."/>
        </authorList>
    </citation>
    <scope>NUCLEOTIDE SEQUENCE [LARGE SCALE GENOMIC DNA]</scope>
    <source>
        <strain evidence="4 5">CECT 7927</strain>
    </source>
</reference>
<dbReference type="Proteomes" id="UP000196125">
    <property type="component" value="Unassembled WGS sequence"/>
</dbReference>
<evidence type="ECO:0000259" key="2">
    <source>
        <dbReference type="Pfam" id="PF05860"/>
    </source>
</evidence>
<proteinExistence type="predicted"/>
<dbReference type="Pfam" id="PF05860">
    <property type="entry name" value="TPS"/>
    <property type="match status" value="1"/>
</dbReference>
<accession>A0A1Y6ITG1</accession>
<keyword evidence="4" id="KW-0808">Transferase</keyword>
<dbReference type="SUPFAM" id="SSF51126">
    <property type="entry name" value="Pectin lyase-like"/>
    <property type="match status" value="1"/>
</dbReference>
<evidence type="ECO:0000313" key="6">
    <source>
        <dbReference type="Proteomes" id="UP001283366"/>
    </source>
</evidence>
<dbReference type="EMBL" id="FXXI01000003">
    <property type="protein sequence ID" value="SMS00969.1"/>
    <property type="molecule type" value="Genomic_DNA"/>
</dbReference>
<name>A0A1Y6ITG1_9VIBR</name>
<dbReference type="NCBIfam" id="TIGR01901">
    <property type="entry name" value="adhes_NPXG"/>
    <property type="match status" value="1"/>
</dbReference>
<reference evidence="3 6" key="2">
    <citation type="submission" date="2023-11" db="EMBL/GenBank/DDBJ databases">
        <title>Plant-associative lifestyle of Vibrio porteresiae and its evolutionary dynamics.</title>
        <authorList>
            <person name="Rameshkumar N."/>
            <person name="Kirti K."/>
        </authorList>
    </citation>
    <scope>NUCLEOTIDE SEQUENCE [LARGE SCALE GENOMIC DNA]</scope>
    <source>
        <strain evidence="3 6">MSSRF38</strain>
    </source>
</reference>
<sequence>MYSVKRVQLFICVFLLFVFRPAFAGVEAGNQKSGAEQVSVSQSSNQYYIRIAKANDYGVSLNYFDSFDTQGKNIVLLNSPVMNTKVAQAPAQTIVLIVDSGNFANIKDIRVEGHAADVVLAAPKGIRCNGCSIHNAERVTLATGTIVSDYGELETIKITNGSMEITGEGLKATDLSLLDIAAGRVLVDAPFRTNMKGSLSTRNNQEVKEIDAAGDLEVSNGDVQIIVGQNHFRYSDRQSDAYYKNFSEKDFSTLYALEITSKGKLSVGNLHLESTYDNGAVFVGGLIKVQGAWSYVGRYNDQSVVPLESVKIRSNGHIYLSDQIIAANKVDIETTNSVDIAALSAGDGYLLDGILGTEVNIAAVGSINNKGAIAAESAYFSAENITNEGDIEATRDLYFNGKSGVANQYGGVILGENIKLTSYGDVINGQLYPFKSSELCAYSRTVNSSSSAEVGGKLAVPPFKGCGKVAVDSLSAYILGQNIKVVAFNFINANPYEVSRNSHTEPELNLDYVKSSQVVVSAESILELRVKERFWNMSAIAESWTGNVVLQVPIIDNERYHIWADTYKTVIGDPNGTHTDRFTQYIKALSPPARINVGGSLVLKNSTLNNEHSSVEVRQDVVGTVKNVWMEGLQLREIDENTTVTHHSRRYCTRRVLGHCMHHHTDHWKTSVTALVKNEVTAEYPFIFYVDGHIYEGFGSDSYILQNITFGPYATAYTPRPETPKDYPSPSKYLPIVSDGMTIFIVNPAYQ</sequence>
<dbReference type="AlphaFoldDB" id="A0A1Y6ITG1"/>
<dbReference type="Gene3D" id="2.160.20.10">
    <property type="entry name" value="Single-stranded right-handed beta-helix, Pectin lyase-like"/>
    <property type="match status" value="1"/>
</dbReference>
<dbReference type="InterPro" id="IPR008638">
    <property type="entry name" value="FhaB/CdiA-like_TPS"/>
</dbReference>
<feature type="signal peptide" evidence="1">
    <location>
        <begin position="1"/>
        <end position="24"/>
    </location>
</feature>
<dbReference type="GO" id="GO:0008233">
    <property type="term" value="F:peptidase activity"/>
    <property type="evidence" value="ECO:0007669"/>
    <property type="project" value="UniProtKB-KW"/>
</dbReference>